<gene>
    <name evidence="13" type="ORF">SAMN05216553_101658</name>
</gene>
<dbReference type="EMBL" id="FNCC01000001">
    <property type="protein sequence ID" value="SDF44183.1"/>
    <property type="molecule type" value="Genomic_DNA"/>
</dbReference>
<dbReference type="Proteomes" id="UP000199623">
    <property type="component" value="Unassembled WGS sequence"/>
</dbReference>
<evidence type="ECO:0000313" key="13">
    <source>
        <dbReference type="EMBL" id="SDF44183.1"/>
    </source>
</evidence>
<evidence type="ECO:0000256" key="2">
    <source>
        <dbReference type="ARBA" id="ARBA00012438"/>
    </source>
</evidence>
<evidence type="ECO:0000313" key="14">
    <source>
        <dbReference type="Proteomes" id="UP000199623"/>
    </source>
</evidence>
<feature type="transmembrane region" description="Helical" evidence="9">
    <location>
        <begin position="127"/>
        <end position="146"/>
    </location>
</feature>
<name>A0A1G7L3Z3_9PSEU</name>
<dbReference type="PANTHER" id="PTHR24421">
    <property type="entry name" value="NITRATE/NITRITE SENSOR PROTEIN NARX-RELATED"/>
    <property type="match status" value="1"/>
</dbReference>
<keyword evidence="14" id="KW-1185">Reference proteome</keyword>
<feature type="domain" description="Histidine kinase/HSP90-like ATPase" evidence="10">
    <location>
        <begin position="290"/>
        <end position="373"/>
    </location>
</feature>
<evidence type="ECO:0000256" key="5">
    <source>
        <dbReference type="ARBA" id="ARBA00022741"/>
    </source>
</evidence>
<evidence type="ECO:0000256" key="7">
    <source>
        <dbReference type="ARBA" id="ARBA00022840"/>
    </source>
</evidence>
<keyword evidence="9" id="KW-1133">Transmembrane helix</keyword>
<keyword evidence="3" id="KW-0597">Phosphoprotein</keyword>
<dbReference type="Gene3D" id="1.20.5.1930">
    <property type="match status" value="1"/>
</dbReference>
<keyword evidence="6 13" id="KW-0418">Kinase</keyword>
<keyword evidence="7" id="KW-0067">ATP-binding</keyword>
<evidence type="ECO:0000256" key="9">
    <source>
        <dbReference type="SAM" id="Phobius"/>
    </source>
</evidence>
<keyword evidence="9" id="KW-0812">Transmembrane</keyword>
<dbReference type="Pfam" id="PF07730">
    <property type="entry name" value="HisKA_3"/>
    <property type="match status" value="1"/>
</dbReference>
<evidence type="ECO:0000259" key="12">
    <source>
        <dbReference type="Pfam" id="PF23539"/>
    </source>
</evidence>
<dbReference type="EC" id="2.7.13.3" evidence="2"/>
<dbReference type="Pfam" id="PF02518">
    <property type="entry name" value="HATPase_c"/>
    <property type="match status" value="1"/>
</dbReference>
<evidence type="ECO:0000256" key="3">
    <source>
        <dbReference type="ARBA" id="ARBA00022553"/>
    </source>
</evidence>
<evidence type="ECO:0000259" key="10">
    <source>
        <dbReference type="Pfam" id="PF02518"/>
    </source>
</evidence>
<dbReference type="InterPro" id="IPR011712">
    <property type="entry name" value="Sig_transdc_His_kin_sub3_dim/P"/>
</dbReference>
<dbReference type="GO" id="GO:0005524">
    <property type="term" value="F:ATP binding"/>
    <property type="evidence" value="ECO:0007669"/>
    <property type="project" value="UniProtKB-KW"/>
</dbReference>
<organism evidence="13 14">
    <name type="scientific">Lentzea fradiae</name>
    <dbReference type="NCBI Taxonomy" id="200378"/>
    <lineage>
        <taxon>Bacteria</taxon>
        <taxon>Bacillati</taxon>
        <taxon>Actinomycetota</taxon>
        <taxon>Actinomycetes</taxon>
        <taxon>Pseudonocardiales</taxon>
        <taxon>Pseudonocardiaceae</taxon>
        <taxon>Lentzea</taxon>
    </lineage>
</organism>
<evidence type="ECO:0000256" key="6">
    <source>
        <dbReference type="ARBA" id="ARBA00022777"/>
    </source>
</evidence>
<dbReference type="InterPro" id="IPR003594">
    <property type="entry name" value="HATPase_dom"/>
</dbReference>
<reference evidence="14" key="1">
    <citation type="submission" date="2016-10" db="EMBL/GenBank/DDBJ databases">
        <authorList>
            <person name="Varghese N."/>
            <person name="Submissions S."/>
        </authorList>
    </citation>
    <scope>NUCLEOTIDE SEQUENCE [LARGE SCALE GENOMIC DNA]</scope>
    <source>
        <strain evidence="14">CGMCC 4.3506</strain>
    </source>
</reference>
<feature type="transmembrane region" description="Helical" evidence="9">
    <location>
        <begin position="152"/>
        <end position="172"/>
    </location>
</feature>
<dbReference type="GO" id="GO:0016020">
    <property type="term" value="C:membrane"/>
    <property type="evidence" value="ECO:0007669"/>
    <property type="project" value="InterPro"/>
</dbReference>
<dbReference type="InterPro" id="IPR036890">
    <property type="entry name" value="HATPase_C_sf"/>
</dbReference>
<dbReference type="Pfam" id="PF23539">
    <property type="entry name" value="DUF7134"/>
    <property type="match status" value="1"/>
</dbReference>
<keyword evidence="5" id="KW-0547">Nucleotide-binding</keyword>
<dbReference type="GO" id="GO:0000155">
    <property type="term" value="F:phosphorelay sensor kinase activity"/>
    <property type="evidence" value="ECO:0007669"/>
    <property type="project" value="InterPro"/>
</dbReference>
<accession>A0A1G7L3Z3</accession>
<evidence type="ECO:0000256" key="1">
    <source>
        <dbReference type="ARBA" id="ARBA00000085"/>
    </source>
</evidence>
<dbReference type="InterPro" id="IPR050482">
    <property type="entry name" value="Sensor_HK_TwoCompSys"/>
</dbReference>
<dbReference type="PANTHER" id="PTHR24421:SF10">
    <property type="entry name" value="NITRATE_NITRITE SENSOR PROTEIN NARQ"/>
    <property type="match status" value="1"/>
</dbReference>
<keyword evidence="4" id="KW-0808">Transferase</keyword>
<dbReference type="STRING" id="200378.SAMN05216553_101658"/>
<sequence length="374" mass="40736">MLRFVLGRTFRVGRERDTDLTVTRRFLGDLLVAGLFTALAFVPWMGAMSSQFGDLPARPSDAFSVVLVLAQTLPIAVRRRWPVASLVVIGVSWALYQVLAYPPQFGTVTLYLALYTAGAYQRRFRTVTAITTVTAYVVVSLLVHRLGSPYGVADFLVFLVLVSQCWVIGAYVRRYRADEVTRRHLAEAAAAAEERTRIARELHDVVTHHVTAMVVQADVAQLVPQRDDAPPALQVIGDTGRRALSDLRALLEVLEEPRSVRELVEHNTPPATLTEELDPRTLPPALQLVVYRVVQEGLTNAAKYAAGQPTAVRIARDGDTVEVEVTNVAGTPVEGLSGGRGLSGLRERVAALGGTVTPEVLPDGGFRLCARIPA</sequence>
<comment type="catalytic activity">
    <reaction evidence="1">
        <text>ATP + protein L-histidine = ADP + protein N-phospho-L-histidine.</text>
        <dbReference type="EC" id="2.7.13.3"/>
    </reaction>
</comment>
<dbReference type="GO" id="GO:0046983">
    <property type="term" value="F:protein dimerization activity"/>
    <property type="evidence" value="ECO:0007669"/>
    <property type="project" value="InterPro"/>
</dbReference>
<proteinExistence type="predicted"/>
<dbReference type="InterPro" id="IPR055558">
    <property type="entry name" value="DUF7134"/>
</dbReference>
<evidence type="ECO:0000256" key="4">
    <source>
        <dbReference type="ARBA" id="ARBA00022679"/>
    </source>
</evidence>
<protein>
    <recommendedName>
        <fullName evidence="2">histidine kinase</fullName>
        <ecNumber evidence="2">2.7.13.3</ecNumber>
    </recommendedName>
</protein>
<evidence type="ECO:0000259" key="11">
    <source>
        <dbReference type="Pfam" id="PF07730"/>
    </source>
</evidence>
<feature type="domain" description="Signal transduction histidine kinase subgroup 3 dimerisation and phosphoacceptor" evidence="11">
    <location>
        <begin position="194"/>
        <end position="257"/>
    </location>
</feature>
<dbReference type="AlphaFoldDB" id="A0A1G7L3Z3"/>
<dbReference type="CDD" id="cd16917">
    <property type="entry name" value="HATPase_UhpB-NarQ-NarX-like"/>
    <property type="match status" value="1"/>
</dbReference>
<keyword evidence="9" id="KW-0472">Membrane</keyword>
<feature type="transmembrane region" description="Helical" evidence="9">
    <location>
        <begin position="26"/>
        <end position="45"/>
    </location>
</feature>
<dbReference type="Gene3D" id="3.30.565.10">
    <property type="entry name" value="Histidine kinase-like ATPase, C-terminal domain"/>
    <property type="match status" value="1"/>
</dbReference>
<feature type="domain" description="DUF7134" evidence="12">
    <location>
        <begin position="23"/>
        <end position="174"/>
    </location>
</feature>
<dbReference type="SUPFAM" id="SSF55874">
    <property type="entry name" value="ATPase domain of HSP90 chaperone/DNA topoisomerase II/histidine kinase"/>
    <property type="match status" value="1"/>
</dbReference>
<keyword evidence="8" id="KW-0902">Two-component regulatory system</keyword>
<evidence type="ECO:0000256" key="8">
    <source>
        <dbReference type="ARBA" id="ARBA00023012"/>
    </source>
</evidence>